<comment type="caution">
    <text evidence="1">The sequence shown here is derived from an EMBL/GenBank/DDBJ whole genome shotgun (WGS) entry which is preliminary data.</text>
</comment>
<sequence length="227" mass="26626">METYDLKCVQCNKIFQSTPITLAPCGWVICSHHFGDFSEITCILCQDRHHVKKSDCVVIKTIENKYAKYKLQQSISELELDLEKFKSIKQDPINHVNEFINQIKNKVCLQKDNIQLLVDFHFDKIHQKLKSTQTECQESLSEKSKFNNLDFNGLKDKVDLIELMFEHKITKPENLKKDSKSIEEFKKEIKEAIEDLTDGKLYTITPMDQDMDFRNLFGKLKIINDMN</sequence>
<keyword evidence="2" id="KW-1185">Reference proteome</keyword>
<accession>A0A813YUW5</accession>
<gene>
    <name evidence="1" type="ORF">OXX778_LOCUS10830</name>
</gene>
<dbReference type="AlphaFoldDB" id="A0A813YUW5"/>
<evidence type="ECO:0000313" key="2">
    <source>
        <dbReference type="Proteomes" id="UP000663879"/>
    </source>
</evidence>
<dbReference type="EMBL" id="CAJNOC010001766">
    <property type="protein sequence ID" value="CAF0889421.1"/>
    <property type="molecule type" value="Genomic_DNA"/>
</dbReference>
<protein>
    <submittedName>
        <fullName evidence="1">Uncharacterized protein</fullName>
    </submittedName>
</protein>
<reference evidence="1" key="1">
    <citation type="submission" date="2021-02" db="EMBL/GenBank/DDBJ databases">
        <authorList>
            <person name="Nowell W R."/>
        </authorList>
    </citation>
    <scope>NUCLEOTIDE SEQUENCE</scope>
    <source>
        <strain evidence="1">Ploen Becks lab</strain>
    </source>
</reference>
<proteinExistence type="predicted"/>
<dbReference type="OrthoDB" id="10188692at2759"/>
<evidence type="ECO:0000313" key="1">
    <source>
        <dbReference type="EMBL" id="CAF0889421.1"/>
    </source>
</evidence>
<dbReference type="Proteomes" id="UP000663879">
    <property type="component" value="Unassembled WGS sequence"/>
</dbReference>
<name>A0A813YUW5_9BILA</name>
<organism evidence="1 2">
    <name type="scientific">Brachionus calyciflorus</name>
    <dbReference type="NCBI Taxonomy" id="104777"/>
    <lineage>
        <taxon>Eukaryota</taxon>
        <taxon>Metazoa</taxon>
        <taxon>Spiralia</taxon>
        <taxon>Gnathifera</taxon>
        <taxon>Rotifera</taxon>
        <taxon>Eurotatoria</taxon>
        <taxon>Monogononta</taxon>
        <taxon>Pseudotrocha</taxon>
        <taxon>Ploima</taxon>
        <taxon>Brachionidae</taxon>
        <taxon>Brachionus</taxon>
    </lineage>
</organism>